<dbReference type="InterPro" id="IPR000322">
    <property type="entry name" value="Glyco_hydro_31_TIM"/>
</dbReference>
<feature type="domain" description="Glycosyl hydrolase family 31 C-terminal" evidence="4">
    <location>
        <begin position="76"/>
        <end position="162"/>
    </location>
</feature>
<dbReference type="Pfam" id="PF21365">
    <property type="entry name" value="Glyco_hydro_31_3rd"/>
    <property type="match status" value="1"/>
</dbReference>
<dbReference type="InterPro" id="IPR017853">
    <property type="entry name" value="GH"/>
</dbReference>
<dbReference type="Gene3D" id="3.20.20.80">
    <property type="entry name" value="Glycosidases"/>
    <property type="match status" value="1"/>
</dbReference>
<dbReference type="Gene3D" id="2.60.40.1180">
    <property type="entry name" value="Golgi alpha-mannosidase II"/>
    <property type="match status" value="1"/>
</dbReference>
<keyword evidence="2" id="KW-0378">Hydrolase</keyword>
<comment type="caution">
    <text evidence="5">The sequence shown here is derived from an EMBL/GenBank/DDBJ whole genome shotgun (WGS) entry which is preliminary data.</text>
</comment>
<feature type="domain" description="Glycoside hydrolase family 31 TIM barrel" evidence="3">
    <location>
        <begin position="10"/>
        <end position="68"/>
    </location>
</feature>
<evidence type="ECO:0000259" key="3">
    <source>
        <dbReference type="Pfam" id="PF01055"/>
    </source>
</evidence>
<name>A0A7C3KEJ3_9CYAN</name>
<protein>
    <recommendedName>
        <fullName evidence="6">DUF5110 domain-containing protein</fullName>
    </recommendedName>
</protein>
<gene>
    <name evidence="5" type="ORF">ENR64_06170</name>
</gene>
<dbReference type="PANTHER" id="PTHR43863:SF2">
    <property type="entry name" value="MALTASE-GLUCOAMYLASE"/>
    <property type="match status" value="1"/>
</dbReference>
<evidence type="ECO:0000313" key="5">
    <source>
        <dbReference type="EMBL" id="HFM97342.1"/>
    </source>
</evidence>
<dbReference type="InterPro" id="IPR048395">
    <property type="entry name" value="Glyco_hydro_31_C"/>
</dbReference>
<accession>A0A7C3KEJ3</accession>
<reference evidence="5" key="1">
    <citation type="journal article" date="2020" name="mSystems">
        <title>Genome- and Community-Level Interaction Insights into Carbon Utilization and Element Cycling Functions of Hydrothermarchaeota in Hydrothermal Sediment.</title>
        <authorList>
            <person name="Zhou Z."/>
            <person name="Liu Y."/>
            <person name="Xu W."/>
            <person name="Pan J."/>
            <person name="Luo Z.H."/>
            <person name="Li M."/>
        </authorList>
    </citation>
    <scope>NUCLEOTIDE SEQUENCE [LARGE SCALE GENOMIC DNA]</scope>
    <source>
        <strain evidence="5">SpSt-418</strain>
    </source>
</reference>
<comment type="similarity">
    <text evidence="1 2">Belongs to the glycosyl hydrolase 31 family.</text>
</comment>
<dbReference type="PANTHER" id="PTHR43863">
    <property type="entry name" value="HYDROLASE, PUTATIVE (AFU_ORTHOLOGUE AFUA_1G03140)-RELATED"/>
    <property type="match status" value="1"/>
</dbReference>
<evidence type="ECO:0000256" key="1">
    <source>
        <dbReference type="ARBA" id="ARBA00007806"/>
    </source>
</evidence>
<evidence type="ECO:0000256" key="2">
    <source>
        <dbReference type="RuleBase" id="RU361185"/>
    </source>
</evidence>
<proteinExistence type="inferred from homology"/>
<evidence type="ECO:0000259" key="4">
    <source>
        <dbReference type="Pfam" id="PF21365"/>
    </source>
</evidence>
<keyword evidence="2" id="KW-0326">Glycosidase</keyword>
<sequence>MYWITKSCHEPELYLRWFQMATFLPFYRSHCSNNVEYRAPWTYGEPFLSIIRDFLNLRYHLMPYLYTLAWEASQKGYPLVRPLFWYHPHQMNLWDIDDAFYLGEALLICPILQAGAQSRMVTLPPGRWYSFWDDRVLEGDRQVELAAHMNQIPLLVKAGSILPMDLEKNLVLHIYPPVAGSSEYLLYNDAGDGCGEWRIDQFRIVRFEDGIELFWESQGDYPSIYEFPYEETVIMFHGFMPTQIWIDGREVDPQQLVDDSLKSLKLSAGSQFRQAYFKGAFL</sequence>
<dbReference type="GO" id="GO:0004553">
    <property type="term" value="F:hydrolase activity, hydrolyzing O-glycosyl compounds"/>
    <property type="evidence" value="ECO:0007669"/>
    <property type="project" value="InterPro"/>
</dbReference>
<dbReference type="GO" id="GO:0005975">
    <property type="term" value="P:carbohydrate metabolic process"/>
    <property type="evidence" value="ECO:0007669"/>
    <property type="project" value="InterPro"/>
</dbReference>
<dbReference type="SUPFAM" id="SSF51445">
    <property type="entry name" value="(Trans)glycosidases"/>
    <property type="match status" value="1"/>
</dbReference>
<dbReference type="Pfam" id="PF01055">
    <property type="entry name" value="Glyco_hydro_31_2nd"/>
    <property type="match status" value="1"/>
</dbReference>
<dbReference type="SUPFAM" id="SSF51011">
    <property type="entry name" value="Glycosyl hydrolase domain"/>
    <property type="match status" value="1"/>
</dbReference>
<dbReference type="AlphaFoldDB" id="A0A7C3KEJ3"/>
<organism evidence="5">
    <name type="scientific">Oscillatoriales cyanobacterium SpSt-418</name>
    <dbReference type="NCBI Taxonomy" id="2282169"/>
    <lineage>
        <taxon>Bacteria</taxon>
        <taxon>Bacillati</taxon>
        <taxon>Cyanobacteriota</taxon>
        <taxon>Cyanophyceae</taxon>
        <taxon>Oscillatoriophycideae</taxon>
        <taxon>Oscillatoriales</taxon>
    </lineage>
</organism>
<dbReference type="InterPro" id="IPR051816">
    <property type="entry name" value="Glycosyl_Hydrolase_31"/>
</dbReference>
<dbReference type="EMBL" id="DSRU01000072">
    <property type="protein sequence ID" value="HFM97342.1"/>
    <property type="molecule type" value="Genomic_DNA"/>
</dbReference>
<dbReference type="InterPro" id="IPR013780">
    <property type="entry name" value="Glyco_hydro_b"/>
</dbReference>
<evidence type="ECO:0008006" key="6">
    <source>
        <dbReference type="Google" id="ProtNLM"/>
    </source>
</evidence>